<evidence type="ECO:0000313" key="3">
    <source>
        <dbReference type="Proteomes" id="UP000326799"/>
    </source>
</evidence>
<gene>
    <name evidence="2" type="ORF">BDV33DRAFT_169995</name>
</gene>
<name>A0A5N6EWA2_9EURO</name>
<sequence>MKFQAHLAMLSLAGVAYANLPHARPEYKRVCDTPSSGEVEVKPGLHATFNCGEYTTDGSKTGLDVANPEACIDECASSAGCVGAIWTAKNTLQYPCYLIQHGSEPSIKTGSNNMWITYRKDEEETEDPFGESGCDAEVEDCKADLETMEAELKKCKSLAARTCTNGLQGQTYSAGSKKYKVACGHTVSATTGSGANMNMKKDVQSFQECADFCATTAGCARANIVTEADKNTCQLFRNPSSQIRVSNVDKTVIYLV</sequence>
<dbReference type="AlphaFoldDB" id="A0A5N6EWA2"/>
<keyword evidence="1" id="KW-0732">Signal</keyword>
<evidence type="ECO:0008006" key="4">
    <source>
        <dbReference type="Google" id="ProtNLM"/>
    </source>
</evidence>
<accession>A0A5N6EWA2</accession>
<feature type="signal peptide" evidence="1">
    <location>
        <begin position="1"/>
        <end position="18"/>
    </location>
</feature>
<proteinExistence type="predicted"/>
<evidence type="ECO:0000313" key="2">
    <source>
        <dbReference type="EMBL" id="KAB8221871.1"/>
    </source>
</evidence>
<feature type="chain" id="PRO_5025012863" description="Apple domain-containing protein" evidence="1">
    <location>
        <begin position="19"/>
        <end position="256"/>
    </location>
</feature>
<dbReference type="EMBL" id="ML733417">
    <property type="protein sequence ID" value="KAB8221871.1"/>
    <property type="molecule type" value="Genomic_DNA"/>
</dbReference>
<reference evidence="2 3" key="1">
    <citation type="submission" date="2019-04" db="EMBL/GenBank/DDBJ databases">
        <title>Fungal friends and foes A comparative genomics study of 23 Aspergillus species from section Flavi.</title>
        <authorList>
            <consortium name="DOE Joint Genome Institute"/>
            <person name="Kjaerbolling I."/>
            <person name="Vesth T.C."/>
            <person name="Frisvad J.C."/>
            <person name="Nybo J.L."/>
            <person name="Theobald S."/>
            <person name="Kildgaard S."/>
            <person name="Petersen T.I."/>
            <person name="Kuo A."/>
            <person name="Sato A."/>
            <person name="Lyhne E.K."/>
            <person name="Kogle M.E."/>
            <person name="Wiebenga A."/>
            <person name="Kun R.S."/>
            <person name="Lubbers R.J."/>
            <person name="Makela M.R."/>
            <person name="Barry K."/>
            <person name="Chovatia M."/>
            <person name="Clum A."/>
            <person name="Daum C."/>
            <person name="Haridas S."/>
            <person name="He G."/>
            <person name="LaButti K."/>
            <person name="Lipzen A."/>
            <person name="Mondo S."/>
            <person name="Pangilinan J."/>
            <person name="Riley R."/>
            <person name="Salamov A."/>
            <person name="Simmons B.A."/>
            <person name="Magnuson J.K."/>
            <person name="Henrissat B."/>
            <person name="Mortensen U.H."/>
            <person name="Larsen T.O."/>
            <person name="De vries R.P."/>
            <person name="Grigoriev I.V."/>
            <person name="Machida M."/>
            <person name="Baker S.E."/>
            <person name="Andersen M.R."/>
        </authorList>
    </citation>
    <scope>NUCLEOTIDE SEQUENCE [LARGE SCALE GENOMIC DNA]</scope>
    <source>
        <strain evidence="2 3">CBS 126849</strain>
    </source>
</reference>
<keyword evidence="3" id="KW-1185">Reference proteome</keyword>
<dbReference type="Proteomes" id="UP000326799">
    <property type="component" value="Unassembled WGS sequence"/>
</dbReference>
<protein>
    <recommendedName>
        <fullName evidence="4">Apple domain-containing protein</fullName>
    </recommendedName>
</protein>
<evidence type="ECO:0000256" key="1">
    <source>
        <dbReference type="SAM" id="SignalP"/>
    </source>
</evidence>
<organism evidence="2 3">
    <name type="scientific">Aspergillus novoparasiticus</name>
    <dbReference type="NCBI Taxonomy" id="986946"/>
    <lineage>
        <taxon>Eukaryota</taxon>
        <taxon>Fungi</taxon>
        <taxon>Dikarya</taxon>
        <taxon>Ascomycota</taxon>
        <taxon>Pezizomycotina</taxon>
        <taxon>Eurotiomycetes</taxon>
        <taxon>Eurotiomycetidae</taxon>
        <taxon>Eurotiales</taxon>
        <taxon>Aspergillaceae</taxon>
        <taxon>Aspergillus</taxon>
        <taxon>Aspergillus subgen. Circumdati</taxon>
    </lineage>
</organism>